<gene>
    <name evidence="2" type="ORF">KFK09_022467</name>
</gene>
<proteinExistence type="predicted"/>
<accession>A0A8T3AJ83</accession>
<feature type="region of interest" description="Disordered" evidence="1">
    <location>
        <begin position="1"/>
        <end position="30"/>
    </location>
</feature>
<protein>
    <submittedName>
        <fullName evidence="2">Uncharacterized protein</fullName>
    </submittedName>
</protein>
<feature type="compositionally biased region" description="Low complexity" evidence="1">
    <location>
        <begin position="1"/>
        <end position="28"/>
    </location>
</feature>
<evidence type="ECO:0000256" key="1">
    <source>
        <dbReference type="SAM" id="MobiDB-lite"/>
    </source>
</evidence>
<feature type="region of interest" description="Disordered" evidence="1">
    <location>
        <begin position="75"/>
        <end position="95"/>
    </location>
</feature>
<keyword evidence="3" id="KW-1185">Reference proteome</keyword>
<sequence>MASSSSYFAASTTTSAPSPRTTASSSSALRRQQRHHHLLFMLRIFHGPRLLLPTLRCQESHRFLLLPLPVAGVPEENELQSSNRAKLEPGFYNAS</sequence>
<name>A0A8T3AJ83_DENNO</name>
<evidence type="ECO:0000313" key="2">
    <source>
        <dbReference type="EMBL" id="KAI0496160.1"/>
    </source>
</evidence>
<reference evidence="2" key="1">
    <citation type="journal article" date="2022" name="Front. Genet.">
        <title>Chromosome-Scale Assembly of the Dendrobium nobile Genome Provides Insights Into the Molecular Mechanism of the Biosynthesis of the Medicinal Active Ingredient of Dendrobium.</title>
        <authorList>
            <person name="Xu Q."/>
            <person name="Niu S.-C."/>
            <person name="Li K.-L."/>
            <person name="Zheng P.-J."/>
            <person name="Zhang X.-J."/>
            <person name="Jia Y."/>
            <person name="Liu Y."/>
            <person name="Niu Y.-X."/>
            <person name="Yu L.-H."/>
            <person name="Chen D.-F."/>
            <person name="Zhang G.-Q."/>
        </authorList>
    </citation>
    <scope>NUCLEOTIDE SEQUENCE</scope>
    <source>
        <tissue evidence="2">Leaf</tissue>
    </source>
</reference>
<evidence type="ECO:0000313" key="3">
    <source>
        <dbReference type="Proteomes" id="UP000829196"/>
    </source>
</evidence>
<organism evidence="2 3">
    <name type="scientific">Dendrobium nobile</name>
    <name type="common">Orchid</name>
    <dbReference type="NCBI Taxonomy" id="94219"/>
    <lineage>
        <taxon>Eukaryota</taxon>
        <taxon>Viridiplantae</taxon>
        <taxon>Streptophyta</taxon>
        <taxon>Embryophyta</taxon>
        <taxon>Tracheophyta</taxon>
        <taxon>Spermatophyta</taxon>
        <taxon>Magnoliopsida</taxon>
        <taxon>Liliopsida</taxon>
        <taxon>Asparagales</taxon>
        <taxon>Orchidaceae</taxon>
        <taxon>Epidendroideae</taxon>
        <taxon>Malaxideae</taxon>
        <taxon>Dendrobiinae</taxon>
        <taxon>Dendrobium</taxon>
    </lineage>
</organism>
<dbReference type="EMBL" id="JAGYWB010000016">
    <property type="protein sequence ID" value="KAI0496160.1"/>
    <property type="molecule type" value="Genomic_DNA"/>
</dbReference>
<dbReference type="Proteomes" id="UP000829196">
    <property type="component" value="Unassembled WGS sequence"/>
</dbReference>
<dbReference type="AlphaFoldDB" id="A0A8T3AJ83"/>
<comment type="caution">
    <text evidence="2">The sequence shown here is derived from an EMBL/GenBank/DDBJ whole genome shotgun (WGS) entry which is preliminary data.</text>
</comment>